<organism evidence="8 9">
    <name type="scientific">Candidatus Xenohaliotis californiensis</name>
    <dbReference type="NCBI Taxonomy" id="84677"/>
    <lineage>
        <taxon>Bacteria</taxon>
        <taxon>Pseudomonadati</taxon>
        <taxon>Pseudomonadota</taxon>
        <taxon>Alphaproteobacteria</taxon>
        <taxon>Rickettsiales</taxon>
        <taxon>Anaplasmataceae</taxon>
        <taxon>Candidatus Xenohaliotis</taxon>
    </lineage>
</organism>
<dbReference type="PANTHER" id="PTHR19836">
    <property type="entry name" value="30S RIBOSOMAL PROTEIN S14"/>
    <property type="match status" value="1"/>
</dbReference>
<sequence length="101" mass="11775">MAKISMIQKNNKRGACVMKHKKNRLLLKKALKNKNLSLNERFELHAKLVKLPRDSSRTRVRNRCIVTGRPRGYIRKFAMSRIVFRKMALEGMLPGVVKHGY</sequence>
<dbReference type="EMBL" id="CAWVOK010000026">
    <property type="protein sequence ID" value="CAK8163256.1"/>
    <property type="molecule type" value="Genomic_DNA"/>
</dbReference>
<dbReference type="PROSITE" id="PS00527">
    <property type="entry name" value="RIBOSOMAL_S14"/>
    <property type="match status" value="1"/>
</dbReference>
<evidence type="ECO:0000313" key="8">
    <source>
        <dbReference type="EMBL" id="CAK8163256.1"/>
    </source>
</evidence>
<comment type="caution">
    <text evidence="8">The sequence shown here is derived from an EMBL/GenBank/DDBJ whole genome shotgun (WGS) entry which is preliminary data.</text>
</comment>
<comment type="function">
    <text evidence="1 7">Binds 16S rRNA, required for the assembly of 30S particles and may also be responsible for determining the conformation of the 16S rRNA at the A site.</text>
</comment>
<keyword evidence="9" id="KW-1185">Reference proteome</keyword>
<dbReference type="RefSeq" id="WP_338364298.1">
    <property type="nucleotide sequence ID" value="NZ_CAWVOK010000026.1"/>
</dbReference>
<evidence type="ECO:0000256" key="6">
    <source>
        <dbReference type="ARBA" id="ARBA00047110"/>
    </source>
</evidence>
<keyword evidence="7" id="KW-0699">rRNA-binding</keyword>
<comment type="subunit">
    <text evidence="6 7">Part of the 30S ribosomal subunit. Contacts proteins S3 and S10.</text>
</comment>
<dbReference type="SUPFAM" id="SSF57716">
    <property type="entry name" value="Glucocorticoid receptor-like (DNA-binding domain)"/>
    <property type="match status" value="1"/>
</dbReference>
<dbReference type="PANTHER" id="PTHR19836:SF19">
    <property type="entry name" value="SMALL RIBOSOMAL SUBUNIT PROTEIN US14M"/>
    <property type="match status" value="1"/>
</dbReference>
<dbReference type="HAMAP" id="MF_00537">
    <property type="entry name" value="Ribosomal_uS14_1"/>
    <property type="match status" value="1"/>
</dbReference>
<dbReference type="Proteomes" id="UP001314181">
    <property type="component" value="Unassembled WGS sequence"/>
</dbReference>
<dbReference type="NCBIfam" id="NF006477">
    <property type="entry name" value="PRK08881.1"/>
    <property type="match status" value="1"/>
</dbReference>
<evidence type="ECO:0000256" key="4">
    <source>
        <dbReference type="ARBA" id="ARBA00023274"/>
    </source>
</evidence>
<evidence type="ECO:0000256" key="7">
    <source>
        <dbReference type="HAMAP-Rule" id="MF_00537"/>
    </source>
</evidence>
<dbReference type="InterPro" id="IPR001209">
    <property type="entry name" value="Ribosomal_uS14"/>
</dbReference>
<evidence type="ECO:0000256" key="5">
    <source>
        <dbReference type="ARBA" id="ARBA00035167"/>
    </source>
</evidence>
<keyword evidence="4 7" id="KW-0687">Ribonucleoprotein</keyword>
<name>A0ABM9N8I3_9RICK</name>
<evidence type="ECO:0000256" key="2">
    <source>
        <dbReference type="ARBA" id="ARBA00009083"/>
    </source>
</evidence>
<keyword evidence="7" id="KW-0694">RNA-binding</keyword>
<gene>
    <name evidence="7 8" type="primary">rpsN</name>
    <name evidence="8" type="ORF">CAXC1_330016</name>
</gene>
<proteinExistence type="inferred from homology"/>
<comment type="similarity">
    <text evidence="2 7">Belongs to the universal ribosomal protein uS14 family.</text>
</comment>
<dbReference type="InterPro" id="IPR023036">
    <property type="entry name" value="Ribosomal_uS14_bac/plastid"/>
</dbReference>
<evidence type="ECO:0000256" key="3">
    <source>
        <dbReference type="ARBA" id="ARBA00022980"/>
    </source>
</evidence>
<keyword evidence="3 7" id="KW-0689">Ribosomal protein</keyword>
<protein>
    <recommendedName>
        <fullName evidence="5 7">Small ribosomal subunit protein uS14</fullName>
    </recommendedName>
</protein>
<reference evidence="8 9" key="1">
    <citation type="submission" date="2024-01" db="EMBL/GenBank/DDBJ databases">
        <authorList>
            <person name="Kunselman E."/>
        </authorList>
    </citation>
    <scope>NUCLEOTIDE SEQUENCE [LARGE SCALE GENOMIC DNA]</scope>
    <source>
        <strain evidence="8">2 abalone samples</strain>
    </source>
</reference>
<dbReference type="Gene3D" id="1.10.287.1480">
    <property type="match status" value="1"/>
</dbReference>
<accession>A0ABM9N8I3</accession>
<evidence type="ECO:0000313" key="9">
    <source>
        <dbReference type="Proteomes" id="UP001314181"/>
    </source>
</evidence>
<dbReference type="InterPro" id="IPR018271">
    <property type="entry name" value="Ribosomal_uS14_CS"/>
</dbReference>
<evidence type="ECO:0000256" key="1">
    <source>
        <dbReference type="ARBA" id="ARBA00003686"/>
    </source>
</evidence>
<dbReference type="Pfam" id="PF00253">
    <property type="entry name" value="Ribosomal_S14"/>
    <property type="match status" value="1"/>
</dbReference>